<name>U1HZK1_ENDPU</name>
<reference evidence="5" key="1">
    <citation type="journal article" date="2014" name="BMC Genomics">
        <title>Genome characteristics reveal the impact of lichenization on lichen-forming fungus Endocarpon pusillum Hedwig (Verrucariales, Ascomycota).</title>
        <authorList>
            <person name="Wang Y.-Y."/>
            <person name="Liu B."/>
            <person name="Zhang X.-Y."/>
            <person name="Zhou Q.-M."/>
            <person name="Zhang T."/>
            <person name="Li H."/>
            <person name="Yu Y.-F."/>
            <person name="Zhang X.-L."/>
            <person name="Hao X.-Y."/>
            <person name="Wang M."/>
            <person name="Wang L."/>
            <person name="Wei J.-C."/>
        </authorList>
    </citation>
    <scope>NUCLEOTIDE SEQUENCE [LARGE SCALE GENOMIC DNA]</scope>
    <source>
        <strain evidence="5">Z07020 / HMAS-L-300199</strain>
    </source>
</reference>
<feature type="region of interest" description="Disordered" evidence="2">
    <location>
        <begin position="1"/>
        <end position="72"/>
    </location>
</feature>
<feature type="compositionally biased region" description="Polar residues" evidence="2">
    <location>
        <begin position="542"/>
        <end position="560"/>
    </location>
</feature>
<dbReference type="RefSeq" id="XP_007787651.1">
    <property type="nucleotide sequence ID" value="XM_007789461.1"/>
</dbReference>
<sequence>MPSPSPPRQASPLPIPSPPDSKSPNRRTSFGFLHRSRSKEPIQNRKASGGKITKKHHEQAREEELRRLKEASLMPGAVPTLPVLTPSPQLQSFVGEGATPDRAAGKNTNQSMEAPTRTVPVPPIPRVSQSPDPYTRSESITHRGRYSYAASAVSSIDSPRRVRRRKDPTPYNVLVVGARNSGKTSFINFLRISLAAKKRLNRPGENLETPIAGKTNKSFVHHYLETEIDGERVGLTLWDSQGLEKNVVDLQLREMSTFIESKFEDTFSEEMKVVRAPGVQDTHIHCVFLILDPVRLDANIQAARQHSSIEKTGKIRNTPARIIGALDEDFDLQVLRTLRGKTSVVPVISKADTITTAHMAVLKDMVHNGLKIAGLDPLEALSFDEEEEFDEEDNAIVEKFDERDEDEENARNKSTSPDSEDGRGSPHTSDSDTVPQDQPTPVALRRSSQRYKSVATSGTSEEGLIDPPYLPYSILSPDEYSLASKDGRVGRKFPWGFADPYDPEHCDFTKLKETCFGEWRAELREASKEIWYERWRTSRLNRQGINANGTGAGSRTSNGLSKGVPR</sequence>
<keyword evidence="1" id="KW-0342">GTP-binding</keyword>
<feature type="compositionally biased region" description="Polar residues" evidence="2">
    <location>
        <begin position="128"/>
        <end position="138"/>
    </location>
</feature>
<dbReference type="OMA" id="IGRQFPW"/>
<organism evidence="4 5">
    <name type="scientific">Endocarpon pusillum (strain Z07020 / HMAS-L-300199)</name>
    <name type="common">Lichen-forming fungus</name>
    <dbReference type="NCBI Taxonomy" id="1263415"/>
    <lineage>
        <taxon>Eukaryota</taxon>
        <taxon>Fungi</taxon>
        <taxon>Dikarya</taxon>
        <taxon>Ascomycota</taxon>
        <taxon>Pezizomycotina</taxon>
        <taxon>Eurotiomycetes</taxon>
        <taxon>Chaetothyriomycetidae</taxon>
        <taxon>Verrucariales</taxon>
        <taxon>Verrucariaceae</taxon>
        <taxon>Endocarpon</taxon>
    </lineage>
</organism>
<dbReference type="HOGENOM" id="CLU_021805_1_0_1"/>
<protein>
    <recommendedName>
        <fullName evidence="3">Septin-type G domain-containing protein</fullName>
    </recommendedName>
</protein>
<feature type="compositionally biased region" description="Polar residues" evidence="2">
    <location>
        <begin position="450"/>
        <end position="460"/>
    </location>
</feature>
<feature type="compositionally biased region" description="Polar residues" evidence="2">
    <location>
        <begin position="426"/>
        <end position="439"/>
    </location>
</feature>
<feature type="region of interest" description="Disordered" evidence="2">
    <location>
        <begin position="542"/>
        <end position="566"/>
    </location>
</feature>
<gene>
    <name evidence="4" type="ORF">EPUS_08039</name>
</gene>
<dbReference type="eggNOG" id="KOG1547">
    <property type="taxonomic scope" value="Eukaryota"/>
</dbReference>
<dbReference type="InterPro" id="IPR030379">
    <property type="entry name" value="G_SEPTIN_dom"/>
</dbReference>
<dbReference type="EMBL" id="KE720844">
    <property type="protein sequence ID" value="ERF74994.1"/>
    <property type="molecule type" value="Genomic_DNA"/>
</dbReference>
<dbReference type="PROSITE" id="PS51719">
    <property type="entry name" value="G_SEPTIN"/>
    <property type="match status" value="1"/>
</dbReference>
<comment type="similarity">
    <text evidence="1">Belongs to the TRAFAC class TrmE-Era-EngA-EngB-Septin-like GTPase superfamily. Septin GTPase family.</text>
</comment>
<dbReference type="GO" id="GO:0005525">
    <property type="term" value="F:GTP binding"/>
    <property type="evidence" value="ECO:0007669"/>
    <property type="project" value="UniProtKB-KW"/>
</dbReference>
<dbReference type="PANTHER" id="PTHR18884">
    <property type="entry name" value="SEPTIN"/>
    <property type="match status" value="1"/>
</dbReference>
<dbReference type="Gene3D" id="3.40.50.300">
    <property type="entry name" value="P-loop containing nucleotide triphosphate hydrolases"/>
    <property type="match status" value="1"/>
</dbReference>
<feature type="compositionally biased region" description="Basic and acidic residues" evidence="2">
    <location>
        <begin position="59"/>
        <end position="70"/>
    </location>
</feature>
<evidence type="ECO:0000256" key="2">
    <source>
        <dbReference type="SAM" id="MobiDB-lite"/>
    </source>
</evidence>
<feature type="compositionally biased region" description="Pro residues" evidence="2">
    <location>
        <begin position="1"/>
        <end position="21"/>
    </location>
</feature>
<feature type="domain" description="Septin-type G" evidence="3">
    <location>
        <begin position="167"/>
        <end position="542"/>
    </location>
</feature>
<feature type="region of interest" description="Disordered" evidence="2">
    <location>
        <begin position="102"/>
        <end position="142"/>
    </location>
</feature>
<evidence type="ECO:0000256" key="1">
    <source>
        <dbReference type="RuleBase" id="RU004560"/>
    </source>
</evidence>
<evidence type="ECO:0000259" key="3">
    <source>
        <dbReference type="PROSITE" id="PS51719"/>
    </source>
</evidence>
<feature type="region of interest" description="Disordered" evidence="2">
    <location>
        <begin position="399"/>
        <end position="467"/>
    </location>
</feature>
<dbReference type="InterPro" id="IPR027417">
    <property type="entry name" value="P-loop_NTPase"/>
</dbReference>
<dbReference type="SUPFAM" id="SSF52540">
    <property type="entry name" value="P-loop containing nucleoside triphosphate hydrolases"/>
    <property type="match status" value="1"/>
</dbReference>
<proteinExistence type="inferred from homology"/>
<dbReference type="OrthoDB" id="5337438at2759"/>
<evidence type="ECO:0000313" key="4">
    <source>
        <dbReference type="EMBL" id="ERF74994.1"/>
    </source>
</evidence>
<dbReference type="GeneID" id="19242917"/>
<keyword evidence="5" id="KW-1185">Reference proteome</keyword>
<keyword evidence="1" id="KW-0547">Nucleotide-binding</keyword>
<evidence type="ECO:0000313" key="5">
    <source>
        <dbReference type="Proteomes" id="UP000019373"/>
    </source>
</evidence>
<accession>U1HZK1</accession>
<dbReference type="Proteomes" id="UP000019373">
    <property type="component" value="Unassembled WGS sequence"/>
</dbReference>
<dbReference type="AlphaFoldDB" id="U1HZK1"/>
<dbReference type="Pfam" id="PF00735">
    <property type="entry name" value="Septin"/>
    <property type="match status" value="3"/>
</dbReference>